<dbReference type="STRING" id="37928.SAMN04489742_4789"/>
<keyword evidence="2" id="KW-1185">Reference proteome</keyword>
<proteinExistence type="predicted"/>
<protein>
    <submittedName>
        <fullName evidence="1">Uncharacterized protein</fullName>
    </submittedName>
</protein>
<dbReference type="EMBL" id="FNKH01000003">
    <property type="protein sequence ID" value="SDR30346.1"/>
    <property type="molecule type" value="Genomic_DNA"/>
</dbReference>
<evidence type="ECO:0000313" key="1">
    <source>
        <dbReference type="EMBL" id="SDR30346.1"/>
    </source>
</evidence>
<dbReference type="AlphaFoldDB" id="A0A1H1HZ39"/>
<name>A0A1H1HZ39_9MICC</name>
<sequence>MERAECLHQRTVHPGIIQGRSVAQSCECCFGLDPVGVLTGCGKELGSGDGTDGFGRHELWCDFVDDGDQTFVGVSNLLRQELDTCSQPLFLSEFADDSDVVRVGVGIDATSTFQPVIVIIICPFSSWRDYGSARVPYSVKLERYQGVTASPLDRVGRGSGIQ</sequence>
<dbReference type="Proteomes" id="UP000181917">
    <property type="component" value="Unassembled WGS sequence"/>
</dbReference>
<gene>
    <name evidence="1" type="ORF">SAMN04489742_4789</name>
</gene>
<reference evidence="1 2" key="1">
    <citation type="submission" date="2016-10" db="EMBL/GenBank/DDBJ databases">
        <authorList>
            <person name="de Groot N.N."/>
        </authorList>
    </citation>
    <scope>NUCLEOTIDE SEQUENCE [LARGE SCALE GENOMIC DNA]</scope>
    <source>
        <strain evidence="1 2">DSM 20117</strain>
    </source>
</reference>
<accession>A0A1H1HZ39</accession>
<organism evidence="1 2">
    <name type="scientific">Crystallibacter crystallopoietes</name>
    <dbReference type="NCBI Taxonomy" id="37928"/>
    <lineage>
        <taxon>Bacteria</taxon>
        <taxon>Bacillati</taxon>
        <taxon>Actinomycetota</taxon>
        <taxon>Actinomycetes</taxon>
        <taxon>Micrococcales</taxon>
        <taxon>Micrococcaceae</taxon>
        <taxon>Crystallibacter</taxon>
    </lineage>
</organism>
<evidence type="ECO:0000313" key="2">
    <source>
        <dbReference type="Proteomes" id="UP000181917"/>
    </source>
</evidence>